<keyword evidence="3" id="KW-0547">Nucleotide-binding</keyword>
<evidence type="ECO:0000256" key="2">
    <source>
        <dbReference type="ARBA" id="ARBA00022448"/>
    </source>
</evidence>
<dbReference type="SMART" id="SM00382">
    <property type="entry name" value="AAA"/>
    <property type="match status" value="1"/>
</dbReference>
<dbReference type="InterPro" id="IPR003593">
    <property type="entry name" value="AAA+_ATPase"/>
</dbReference>
<evidence type="ECO:0000256" key="3">
    <source>
        <dbReference type="ARBA" id="ARBA00022741"/>
    </source>
</evidence>
<evidence type="ECO:0000256" key="1">
    <source>
        <dbReference type="ARBA" id="ARBA00005417"/>
    </source>
</evidence>
<evidence type="ECO:0000313" key="7">
    <source>
        <dbReference type="Proteomes" id="UP000035088"/>
    </source>
</evidence>
<dbReference type="RefSeq" id="WP_007321710.1">
    <property type="nucleotide sequence ID" value="NZ_BAEE01000044.1"/>
</dbReference>
<dbReference type="PROSITE" id="PS50893">
    <property type="entry name" value="ABC_TRANSPORTER_2"/>
    <property type="match status" value="1"/>
</dbReference>
<dbReference type="Pfam" id="PF00005">
    <property type="entry name" value="ABC_tran"/>
    <property type="match status" value="1"/>
</dbReference>
<evidence type="ECO:0000259" key="5">
    <source>
        <dbReference type="PROSITE" id="PS50893"/>
    </source>
</evidence>
<dbReference type="Proteomes" id="UP000035088">
    <property type="component" value="Unassembled WGS sequence"/>
</dbReference>
<dbReference type="InterPro" id="IPR003439">
    <property type="entry name" value="ABC_transporter-like_ATP-bd"/>
</dbReference>
<gene>
    <name evidence="6" type="ORF">GOARA_044_00090</name>
</gene>
<dbReference type="EMBL" id="BAEE01000044">
    <property type="protein sequence ID" value="GAB09635.1"/>
    <property type="molecule type" value="Genomic_DNA"/>
</dbReference>
<dbReference type="PANTHER" id="PTHR43335:SF4">
    <property type="entry name" value="ABC TRANSPORTER, ATP-BINDING PROTEIN"/>
    <property type="match status" value="1"/>
</dbReference>
<organism evidence="6 7">
    <name type="scientific">Gordonia araii NBRC 100433</name>
    <dbReference type="NCBI Taxonomy" id="1073574"/>
    <lineage>
        <taxon>Bacteria</taxon>
        <taxon>Bacillati</taxon>
        <taxon>Actinomycetota</taxon>
        <taxon>Actinomycetes</taxon>
        <taxon>Mycobacteriales</taxon>
        <taxon>Gordoniaceae</taxon>
        <taxon>Gordonia</taxon>
    </lineage>
</organism>
<dbReference type="SUPFAM" id="SSF52540">
    <property type="entry name" value="P-loop containing nucleoside triphosphate hydrolases"/>
    <property type="match status" value="1"/>
</dbReference>
<sequence length="238" mass="25718">MLRIEGLTKRYGRGTVLDAISTQVAPGSLTYLLGLNGAGKSTLLRCVSGVTAADRGSVEINGRPRSHSPRLRELGVHLDHDAFLPRHTARRHLRWLGRSAGIGDRGVDEVLDLVGLSAVAGRPIGDYSLGMRQRVGIAGALLGDPPVLLFDEPLNGLDIAGIIWLRTLLRDLADDGRAILVASHLLDEVRRNADRILVLRGGRLVADEDLDDFLGDSPDLEHAYLRTVGDPDDSEYSA</sequence>
<dbReference type="STRING" id="1073574.GOARA_044_00090"/>
<reference evidence="6 7" key="1">
    <citation type="submission" date="2011-11" db="EMBL/GenBank/DDBJ databases">
        <title>Whole genome shotgun sequence of Gordonia araii NBRC 100433.</title>
        <authorList>
            <person name="Yoshida Y."/>
            <person name="Hosoyama A."/>
            <person name="Tsuchikane K."/>
            <person name="Katsumata H."/>
            <person name="Yamazaki S."/>
            <person name="Fujita N."/>
        </authorList>
    </citation>
    <scope>NUCLEOTIDE SEQUENCE [LARGE SCALE GENOMIC DNA]</scope>
    <source>
        <strain evidence="6 7">NBRC 100433</strain>
    </source>
</reference>
<feature type="domain" description="ABC transporter" evidence="5">
    <location>
        <begin position="2"/>
        <end position="226"/>
    </location>
</feature>
<dbReference type="GO" id="GO:0016887">
    <property type="term" value="F:ATP hydrolysis activity"/>
    <property type="evidence" value="ECO:0007669"/>
    <property type="project" value="InterPro"/>
</dbReference>
<dbReference type="OrthoDB" id="9804819at2"/>
<protein>
    <submittedName>
        <fullName evidence="6">Putative ABC transporter ATP-binding protein</fullName>
    </submittedName>
</protein>
<dbReference type="AlphaFoldDB" id="G7H1B0"/>
<evidence type="ECO:0000256" key="4">
    <source>
        <dbReference type="ARBA" id="ARBA00022840"/>
    </source>
</evidence>
<keyword evidence="4 6" id="KW-0067">ATP-binding</keyword>
<dbReference type="InterPro" id="IPR017871">
    <property type="entry name" value="ABC_transporter-like_CS"/>
</dbReference>
<keyword evidence="7" id="KW-1185">Reference proteome</keyword>
<dbReference type="GO" id="GO:0005524">
    <property type="term" value="F:ATP binding"/>
    <property type="evidence" value="ECO:0007669"/>
    <property type="project" value="UniProtKB-KW"/>
</dbReference>
<dbReference type="PANTHER" id="PTHR43335">
    <property type="entry name" value="ABC TRANSPORTER, ATP-BINDING PROTEIN"/>
    <property type="match status" value="1"/>
</dbReference>
<keyword evidence="2" id="KW-0813">Transport</keyword>
<accession>G7H1B0</accession>
<comment type="similarity">
    <text evidence="1">Belongs to the ABC transporter superfamily.</text>
</comment>
<dbReference type="PROSITE" id="PS00211">
    <property type="entry name" value="ABC_TRANSPORTER_1"/>
    <property type="match status" value="1"/>
</dbReference>
<dbReference type="InterPro" id="IPR027417">
    <property type="entry name" value="P-loop_NTPase"/>
</dbReference>
<proteinExistence type="inferred from homology"/>
<dbReference type="Gene3D" id="3.40.50.300">
    <property type="entry name" value="P-loop containing nucleotide triphosphate hydrolases"/>
    <property type="match status" value="1"/>
</dbReference>
<evidence type="ECO:0000313" key="6">
    <source>
        <dbReference type="EMBL" id="GAB09635.1"/>
    </source>
</evidence>
<comment type="caution">
    <text evidence="6">The sequence shown here is derived from an EMBL/GenBank/DDBJ whole genome shotgun (WGS) entry which is preliminary data.</text>
</comment>
<name>G7H1B0_9ACTN</name>